<evidence type="ECO:0000313" key="2">
    <source>
        <dbReference type="EMBL" id="KAL0466013.1"/>
    </source>
</evidence>
<accession>A0ABR3D007</accession>
<feature type="transmembrane region" description="Helical" evidence="1">
    <location>
        <begin position="84"/>
        <end position="104"/>
    </location>
</feature>
<name>A0ABR3D007_NEUIN</name>
<proteinExistence type="predicted"/>
<protein>
    <submittedName>
        <fullName evidence="2">Uncharacterized protein</fullName>
    </submittedName>
</protein>
<organism evidence="2 3">
    <name type="scientific">Neurospora intermedia</name>
    <dbReference type="NCBI Taxonomy" id="5142"/>
    <lineage>
        <taxon>Eukaryota</taxon>
        <taxon>Fungi</taxon>
        <taxon>Dikarya</taxon>
        <taxon>Ascomycota</taxon>
        <taxon>Pezizomycotina</taxon>
        <taxon>Sordariomycetes</taxon>
        <taxon>Sordariomycetidae</taxon>
        <taxon>Sordariales</taxon>
        <taxon>Sordariaceae</taxon>
        <taxon>Neurospora</taxon>
    </lineage>
</organism>
<dbReference type="EMBL" id="JAVLET010000014">
    <property type="protein sequence ID" value="KAL0466013.1"/>
    <property type="molecule type" value="Genomic_DNA"/>
</dbReference>
<keyword evidence="1" id="KW-1133">Transmembrane helix</keyword>
<reference evidence="2 3" key="1">
    <citation type="submission" date="2023-09" db="EMBL/GenBank/DDBJ databases">
        <title>Multi-omics analysis of a traditional fermented food reveals byproduct-associated fungal strains for waste-to-food upcycling.</title>
        <authorList>
            <consortium name="Lawrence Berkeley National Laboratory"/>
            <person name="Rekdal V.M."/>
            <person name="Villalobos-Escobedo J.M."/>
            <person name="Rodriguez-Valeron N."/>
            <person name="Garcia M.O."/>
            <person name="Vasquez D.P."/>
            <person name="Damayanti I."/>
            <person name="Sorensen P.M."/>
            <person name="Baidoo E.E."/>
            <person name="De Carvalho A.C."/>
            <person name="Riley R."/>
            <person name="Lipzen A."/>
            <person name="He G."/>
            <person name="Yan M."/>
            <person name="Haridas S."/>
            <person name="Daum C."/>
            <person name="Yoshinaga Y."/>
            <person name="Ng V."/>
            <person name="Grigoriev I.V."/>
            <person name="Munk R."/>
            <person name="Nuraida L."/>
            <person name="Wijaya C.H."/>
            <person name="Morales P.-C."/>
            <person name="Keasling J.D."/>
        </authorList>
    </citation>
    <scope>NUCLEOTIDE SEQUENCE [LARGE SCALE GENOMIC DNA]</scope>
    <source>
        <strain evidence="2 3">FGSC 2613</strain>
    </source>
</reference>
<evidence type="ECO:0000313" key="3">
    <source>
        <dbReference type="Proteomes" id="UP001451303"/>
    </source>
</evidence>
<keyword evidence="1" id="KW-0472">Membrane</keyword>
<dbReference type="Proteomes" id="UP001451303">
    <property type="component" value="Unassembled WGS sequence"/>
</dbReference>
<evidence type="ECO:0000256" key="1">
    <source>
        <dbReference type="SAM" id="Phobius"/>
    </source>
</evidence>
<keyword evidence="1" id="KW-0812">Transmembrane</keyword>
<sequence length="200" mass="23184">MKQKRFDECSRCKTTLIKSEVDRSKCYEVWNSEFSMNPLDFGGCKEGQTSVTNTKEEGMCDGCKKRLNDEVDARRWGWGWKGEWMRCFFFFFFFFFLFFPLPPFPFPDTSKMCTTTFNETYCSHFKNLVQSDIDRNTCYEVLKSEHTAKPLAFGGCKDGQTTETTTKEVDMCGDCKAKDRGANIWKGSSMGAPPEMPQWE</sequence>
<gene>
    <name evidence="2" type="ORF">QR685DRAFT_506651</name>
</gene>
<keyword evidence="3" id="KW-1185">Reference proteome</keyword>
<comment type="caution">
    <text evidence="2">The sequence shown here is derived from an EMBL/GenBank/DDBJ whole genome shotgun (WGS) entry which is preliminary data.</text>
</comment>